<organism evidence="1 2">
    <name type="scientific">Flavobacterium micromati</name>
    <dbReference type="NCBI Taxonomy" id="229205"/>
    <lineage>
        <taxon>Bacteria</taxon>
        <taxon>Pseudomonadati</taxon>
        <taxon>Bacteroidota</taxon>
        <taxon>Flavobacteriia</taxon>
        <taxon>Flavobacteriales</taxon>
        <taxon>Flavobacteriaceae</taxon>
        <taxon>Flavobacterium</taxon>
    </lineage>
</organism>
<evidence type="ECO:0000313" key="2">
    <source>
        <dbReference type="Proteomes" id="UP000184020"/>
    </source>
</evidence>
<evidence type="ECO:0000313" key="1">
    <source>
        <dbReference type="EMBL" id="SHF97568.1"/>
    </source>
</evidence>
<name>A0A1M5G1H0_9FLAO</name>
<proteinExistence type="predicted"/>
<dbReference type="AlphaFoldDB" id="A0A1M5G1H0"/>
<sequence>METTSIALLVQKLKNAPQSVLERVIGYVDALVEPTTNSKPYILSKKQQQILDNQLNSDKTTYTDAETLYTDLKSKYEL</sequence>
<dbReference type="RefSeq" id="WP_073016634.1">
    <property type="nucleotide sequence ID" value="NZ_FQWF01000001.1"/>
</dbReference>
<dbReference type="OrthoDB" id="1372553at2"/>
<dbReference type="Proteomes" id="UP000184020">
    <property type="component" value="Unassembled WGS sequence"/>
</dbReference>
<gene>
    <name evidence="1" type="ORF">SAMN05444372_101401</name>
</gene>
<reference evidence="2" key="1">
    <citation type="submission" date="2016-11" db="EMBL/GenBank/DDBJ databases">
        <authorList>
            <person name="Varghese N."/>
            <person name="Submissions S."/>
        </authorList>
    </citation>
    <scope>NUCLEOTIDE SEQUENCE [LARGE SCALE GENOMIC DNA]</scope>
    <source>
        <strain evidence="2">DSM 17659</strain>
    </source>
</reference>
<keyword evidence="2" id="KW-1185">Reference proteome</keyword>
<dbReference type="EMBL" id="FQWF01000001">
    <property type="protein sequence ID" value="SHF97568.1"/>
    <property type="molecule type" value="Genomic_DNA"/>
</dbReference>
<accession>A0A1M5G1H0</accession>
<protein>
    <submittedName>
        <fullName evidence="1">Uncharacterized protein</fullName>
    </submittedName>
</protein>